<dbReference type="PIRSF" id="PIRSF001549">
    <property type="entry name" value="His-tRNA_synth"/>
    <property type="match status" value="1"/>
</dbReference>
<dbReference type="GO" id="GO:0003723">
    <property type="term" value="F:RNA binding"/>
    <property type="evidence" value="ECO:0007669"/>
    <property type="project" value="TreeGrafter"/>
</dbReference>
<dbReference type="PANTHER" id="PTHR11476:SF7">
    <property type="entry name" value="HISTIDINE--TRNA LIGASE"/>
    <property type="match status" value="1"/>
</dbReference>
<dbReference type="NCBIfam" id="TIGR00442">
    <property type="entry name" value="hisS"/>
    <property type="match status" value="1"/>
</dbReference>
<keyword evidence="3" id="KW-0436">Ligase</keyword>
<dbReference type="InterPro" id="IPR004516">
    <property type="entry name" value="HisRS/HisZ"/>
</dbReference>
<feature type="binding site" evidence="9">
    <location>
        <begin position="90"/>
        <end position="92"/>
    </location>
    <ligand>
        <name>L-histidine</name>
        <dbReference type="ChEBI" id="CHEBI:57595"/>
    </ligand>
</feature>
<dbReference type="SUPFAM" id="SSF52954">
    <property type="entry name" value="Class II aaRS ABD-related"/>
    <property type="match status" value="1"/>
</dbReference>
<feature type="binding site" evidence="9">
    <location>
        <position position="137"/>
    </location>
    <ligand>
        <name>L-histidine</name>
        <dbReference type="ChEBI" id="CHEBI:57595"/>
    </ligand>
</feature>
<evidence type="ECO:0000313" key="12">
    <source>
        <dbReference type="Proteomes" id="UP000001645"/>
    </source>
</evidence>
<dbReference type="CDD" id="cd00773">
    <property type="entry name" value="HisRS-like_core"/>
    <property type="match status" value="1"/>
</dbReference>
<reference evidence="11 12" key="1">
    <citation type="journal article" date="2010" name="PLoS Biol.">
        <title>Multi-platform next-generation sequencing of the domestic turkey (Meleagris gallopavo): genome assembly and analysis.</title>
        <authorList>
            <person name="Dalloul R.A."/>
            <person name="Long J.A."/>
            <person name="Zimin A.V."/>
            <person name="Aslam L."/>
            <person name="Beal K."/>
            <person name="Blomberg L.A."/>
            <person name="Bouffard P."/>
            <person name="Burt D.W."/>
            <person name="Crasta O."/>
            <person name="Crooijmans R.P."/>
            <person name="Cooper K."/>
            <person name="Coulombe R.A."/>
            <person name="De S."/>
            <person name="Delany M.E."/>
            <person name="Dodgson J.B."/>
            <person name="Dong J.J."/>
            <person name="Evans C."/>
            <person name="Frederickson K.M."/>
            <person name="Flicek P."/>
            <person name="Florea L."/>
            <person name="Folkerts O."/>
            <person name="Groenen M.A."/>
            <person name="Harkins T.T."/>
            <person name="Herrero J."/>
            <person name="Hoffmann S."/>
            <person name="Megens H.J."/>
            <person name="Jiang A."/>
            <person name="de Jong P."/>
            <person name="Kaiser P."/>
            <person name="Kim H."/>
            <person name="Kim K.W."/>
            <person name="Kim S."/>
            <person name="Langenberger D."/>
            <person name="Lee M.K."/>
            <person name="Lee T."/>
            <person name="Mane S."/>
            <person name="Marcais G."/>
            <person name="Marz M."/>
            <person name="McElroy A.P."/>
            <person name="Modise T."/>
            <person name="Nefedov M."/>
            <person name="Notredame C."/>
            <person name="Paton I.R."/>
            <person name="Payne W.S."/>
            <person name="Pertea G."/>
            <person name="Prickett D."/>
            <person name="Puiu D."/>
            <person name="Qioa D."/>
            <person name="Raineri E."/>
            <person name="Ruffier M."/>
            <person name="Salzberg S.L."/>
            <person name="Schatz M.C."/>
            <person name="Scheuring C."/>
            <person name="Schmidt C.J."/>
            <person name="Schroeder S."/>
            <person name="Searle S.M."/>
            <person name="Smith E.J."/>
            <person name="Smith J."/>
            <person name="Sonstegard T.S."/>
            <person name="Stadler P.F."/>
            <person name="Tafer H."/>
            <person name="Tu Z.J."/>
            <person name="Van Tassell C.P."/>
            <person name="Vilella A.J."/>
            <person name="Williams K.P."/>
            <person name="Yorke J.A."/>
            <person name="Zhang L."/>
            <person name="Zhang H.B."/>
            <person name="Zhang X."/>
            <person name="Zhang Y."/>
            <person name="Reed K.M."/>
        </authorList>
    </citation>
    <scope>NUCLEOTIDE SEQUENCE [LARGE SCALE GENOMIC DNA]</scope>
</reference>
<evidence type="ECO:0000256" key="6">
    <source>
        <dbReference type="ARBA" id="ARBA00022917"/>
    </source>
</evidence>
<dbReference type="Bgee" id="ENSMGAG00000000847">
    <property type="expression patterns" value="Expressed in brain and 17 other cell types or tissues"/>
</dbReference>
<keyword evidence="5" id="KW-0067">ATP-binding</keyword>
<evidence type="ECO:0000259" key="10">
    <source>
        <dbReference type="PROSITE" id="PS50862"/>
    </source>
</evidence>
<evidence type="ECO:0000256" key="4">
    <source>
        <dbReference type="ARBA" id="ARBA00022741"/>
    </source>
</evidence>
<reference evidence="11" key="2">
    <citation type="submission" date="2025-08" db="UniProtKB">
        <authorList>
            <consortium name="Ensembl"/>
        </authorList>
    </citation>
    <scope>IDENTIFICATION</scope>
</reference>
<dbReference type="PROSITE" id="PS50862">
    <property type="entry name" value="AA_TRNA_LIGASE_II"/>
    <property type="match status" value="1"/>
</dbReference>
<dbReference type="InterPro" id="IPR045864">
    <property type="entry name" value="aa-tRNA-synth_II/BPL/LPL"/>
</dbReference>
<dbReference type="Gene3D" id="3.40.50.800">
    <property type="entry name" value="Anticodon-binding domain"/>
    <property type="match status" value="1"/>
</dbReference>
<feature type="binding site" evidence="9">
    <location>
        <begin position="290"/>
        <end position="291"/>
    </location>
    <ligand>
        <name>L-histidine</name>
        <dbReference type="ChEBI" id="CHEBI:57595"/>
    </ligand>
</feature>
<dbReference type="GO" id="GO:0005524">
    <property type="term" value="F:ATP binding"/>
    <property type="evidence" value="ECO:0007669"/>
    <property type="project" value="UniProtKB-KW"/>
</dbReference>
<protein>
    <recommendedName>
        <fullName evidence="2">histidine--tRNA ligase</fullName>
        <ecNumber evidence="2">6.1.1.21</ecNumber>
    </recommendedName>
</protein>
<feature type="binding site" evidence="9">
    <location>
        <position position="286"/>
    </location>
    <ligand>
        <name>L-histidine</name>
        <dbReference type="ChEBI" id="CHEBI:57595"/>
    </ligand>
</feature>
<evidence type="ECO:0000256" key="8">
    <source>
        <dbReference type="ARBA" id="ARBA00047639"/>
    </source>
</evidence>
<dbReference type="InterPro" id="IPR004154">
    <property type="entry name" value="Anticodon-bd"/>
</dbReference>
<evidence type="ECO:0000256" key="2">
    <source>
        <dbReference type="ARBA" id="ARBA00012815"/>
    </source>
</evidence>
<gene>
    <name evidence="11" type="primary">HARS1</name>
</gene>
<reference evidence="11" key="3">
    <citation type="submission" date="2025-09" db="UniProtKB">
        <authorList>
            <consortium name="Ensembl"/>
        </authorList>
    </citation>
    <scope>IDENTIFICATION</scope>
</reference>
<dbReference type="Proteomes" id="UP000001645">
    <property type="component" value="Chromosome 15"/>
</dbReference>
<evidence type="ECO:0000256" key="3">
    <source>
        <dbReference type="ARBA" id="ARBA00022598"/>
    </source>
</evidence>
<dbReference type="GO" id="GO:0005829">
    <property type="term" value="C:cytosol"/>
    <property type="evidence" value="ECO:0007669"/>
    <property type="project" value="TreeGrafter"/>
</dbReference>
<dbReference type="Pfam" id="PF13393">
    <property type="entry name" value="tRNA-synt_His"/>
    <property type="match status" value="1"/>
</dbReference>
<evidence type="ECO:0000256" key="5">
    <source>
        <dbReference type="ARBA" id="ARBA00022840"/>
    </source>
</evidence>
<dbReference type="Gene3D" id="3.30.930.10">
    <property type="entry name" value="Bira Bifunctional Protein, Domain 2"/>
    <property type="match status" value="1"/>
</dbReference>
<dbReference type="GO" id="GO:0004821">
    <property type="term" value="F:histidine-tRNA ligase activity"/>
    <property type="evidence" value="ECO:0007669"/>
    <property type="project" value="UniProtKB-EC"/>
</dbReference>
<feature type="binding site" evidence="9">
    <location>
        <position position="133"/>
    </location>
    <ligand>
        <name>L-histidine</name>
        <dbReference type="ChEBI" id="CHEBI:57595"/>
    </ligand>
</feature>
<dbReference type="CDD" id="cd00859">
    <property type="entry name" value="HisRS_anticodon"/>
    <property type="match status" value="1"/>
</dbReference>
<dbReference type="Ensembl" id="ENSMGAT00000021227.1">
    <property type="protein sequence ID" value="ENSMGAP00000029142.1"/>
    <property type="gene ID" value="ENSMGAG00000000847.3"/>
</dbReference>
<keyword evidence="12" id="KW-1185">Reference proteome</keyword>
<dbReference type="EC" id="6.1.1.21" evidence="2"/>
<comment type="similarity">
    <text evidence="1">Belongs to the class-II aminoacyl-tRNA synthetase family.</text>
</comment>
<dbReference type="GO" id="GO:0032543">
    <property type="term" value="P:mitochondrial translation"/>
    <property type="evidence" value="ECO:0007669"/>
    <property type="project" value="TreeGrafter"/>
</dbReference>
<organism evidence="11 12">
    <name type="scientific">Meleagris gallopavo</name>
    <name type="common">Wild turkey</name>
    <dbReference type="NCBI Taxonomy" id="9103"/>
    <lineage>
        <taxon>Eukaryota</taxon>
        <taxon>Metazoa</taxon>
        <taxon>Chordata</taxon>
        <taxon>Craniata</taxon>
        <taxon>Vertebrata</taxon>
        <taxon>Euteleostomi</taxon>
        <taxon>Archelosauria</taxon>
        <taxon>Archosauria</taxon>
        <taxon>Dinosauria</taxon>
        <taxon>Saurischia</taxon>
        <taxon>Theropoda</taxon>
        <taxon>Coelurosauria</taxon>
        <taxon>Aves</taxon>
        <taxon>Neognathae</taxon>
        <taxon>Galloanserae</taxon>
        <taxon>Galliformes</taxon>
        <taxon>Phasianidae</taxon>
        <taxon>Meleagridinae</taxon>
        <taxon>Meleagris</taxon>
    </lineage>
</organism>
<dbReference type="Pfam" id="PF03129">
    <property type="entry name" value="HGTP_anticodon"/>
    <property type="match status" value="1"/>
</dbReference>
<keyword evidence="4" id="KW-0547">Nucleotide-binding</keyword>
<dbReference type="GO" id="GO:0042802">
    <property type="term" value="F:identical protein binding"/>
    <property type="evidence" value="ECO:0007669"/>
    <property type="project" value="TreeGrafter"/>
</dbReference>
<dbReference type="FunFam" id="3.30.930.10:FF:000021">
    <property type="entry name" value="Probable histidine--tRNA ligase, mitochondrial"/>
    <property type="match status" value="1"/>
</dbReference>
<dbReference type="InterPro" id="IPR041715">
    <property type="entry name" value="HisRS-like_core"/>
</dbReference>
<dbReference type="InterPro" id="IPR015807">
    <property type="entry name" value="His-tRNA-ligase"/>
</dbReference>
<sequence length="492" mass="55286">MKARLGGEEGKHKFVLKTPKGTRDYGPKQMAIRERVFIAIITCFKRHGAEVIDTPVFELKETLTGKYGEDSKLIYDLKDQGGELLSLRYDLTVPFARYLAMNKITNIKRYHIAKVYRRDNPATTRGRYREFYQCDFDIAGQFDPMIPDAECLKILHEILSELQIGDFLIKVNDRRILNGMFAICGIPESKLLTLCSTLDKLDKMPWEEVRSEMVGEKGLSPEAADRIGEYVQLHGGMDLIEQLLQDPKLSQNKLAKEGLGDMKLLFEYLTLFGIAGKVSFDLSLARGLDYYTGVIYEAVLLQQENDHGEESVSVGSVAGGGRYDGLVGMFDPKGRKVPCVGVSIGIERIFSILEHRMKASGEKVRTTETQVMVATPQKHLLSARLKLISELWDAGIKAEMMYRKDPKLLKQLQYCEDTGIPLVAIIGEQELRDGVVKLRDVATREEVRMSLQQVSEVFPKSSWSQKALGFPGAPLKSCIVDLADKCSFLLAL</sequence>
<dbReference type="GeneTree" id="ENSGT00390000005922"/>
<dbReference type="SUPFAM" id="SSF55681">
    <property type="entry name" value="Class II aaRS and biotin synthetases"/>
    <property type="match status" value="1"/>
</dbReference>
<dbReference type="InterPro" id="IPR036621">
    <property type="entry name" value="Anticodon-bd_dom_sf"/>
</dbReference>
<proteinExistence type="inferred from homology"/>
<dbReference type="InterPro" id="IPR033656">
    <property type="entry name" value="HisRS_anticodon"/>
</dbReference>
<name>A0A803YBJ5_MELGA</name>
<evidence type="ECO:0000256" key="9">
    <source>
        <dbReference type="PIRSR" id="PIRSR001549-1"/>
    </source>
</evidence>
<keyword evidence="6" id="KW-0648">Protein biosynthesis</keyword>
<feature type="binding site" evidence="9">
    <location>
        <position position="117"/>
    </location>
    <ligand>
        <name>L-histidine</name>
        <dbReference type="ChEBI" id="CHEBI:57595"/>
    </ligand>
</feature>
<evidence type="ECO:0000313" key="11">
    <source>
        <dbReference type="Ensembl" id="ENSMGAP00000029142.1"/>
    </source>
</evidence>
<dbReference type="GO" id="GO:0006427">
    <property type="term" value="P:histidyl-tRNA aminoacylation"/>
    <property type="evidence" value="ECO:0007669"/>
    <property type="project" value="InterPro"/>
</dbReference>
<feature type="domain" description="Aminoacyl-transfer RNA synthetases class-II family profile" evidence="10">
    <location>
        <begin position="21"/>
        <end position="376"/>
    </location>
</feature>
<dbReference type="InterPro" id="IPR006195">
    <property type="entry name" value="aa-tRNA-synth_II"/>
</dbReference>
<dbReference type="AlphaFoldDB" id="A0A803YBJ5"/>
<comment type="catalytic activity">
    <reaction evidence="8">
        <text>tRNA(His) + L-histidine + ATP = L-histidyl-tRNA(His) + AMP + diphosphate + H(+)</text>
        <dbReference type="Rhea" id="RHEA:17313"/>
        <dbReference type="Rhea" id="RHEA-COMP:9665"/>
        <dbReference type="Rhea" id="RHEA-COMP:9689"/>
        <dbReference type="ChEBI" id="CHEBI:15378"/>
        <dbReference type="ChEBI" id="CHEBI:30616"/>
        <dbReference type="ChEBI" id="CHEBI:33019"/>
        <dbReference type="ChEBI" id="CHEBI:57595"/>
        <dbReference type="ChEBI" id="CHEBI:78442"/>
        <dbReference type="ChEBI" id="CHEBI:78527"/>
        <dbReference type="ChEBI" id="CHEBI:456215"/>
        <dbReference type="EC" id="6.1.1.21"/>
    </reaction>
</comment>
<keyword evidence="7" id="KW-0030">Aminoacyl-tRNA synthetase</keyword>
<dbReference type="PANTHER" id="PTHR11476">
    <property type="entry name" value="HISTIDYL-TRNA SYNTHETASE"/>
    <property type="match status" value="1"/>
</dbReference>
<dbReference type="FunFam" id="3.40.50.800:FF:000008">
    <property type="entry name" value="histidine--tRNA ligase, cytoplasmic isoform X1"/>
    <property type="match status" value="1"/>
</dbReference>
<accession>A0A803YBJ5</accession>
<evidence type="ECO:0000256" key="7">
    <source>
        <dbReference type="ARBA" id="ARBA00023146"/>
    </source>
</evidence>
<evidence type="ECO:0000256" key="1">
    <source>
        <dbReference type="ARBA" id="ARBA00008226"/>
    </source>
</evidence>
<dbReference type="GO" id="GO:0005739">
    <property type="term" value="C:mitochondrion"/>
    <property type="evidence" value="ECO:0007669"/>
    <property type="project" value="TreeGrafter"/>
</dbReference>